<dbReference type="Gene3D" id="3.30.450.40">
    <property type="match status" value="1"/>
</dbReference>
<proteinExistence type="inferred from homology"/>
<dbReference type="InterPro" id="IPR042070">
    <property type="entry name" value="PucR_C-HTH_sf"/>
</dbReference>
<evidence type="ECO:0000313" key="3">
    <source>
        <dbReference type="EMBL" id="KMY48269.1"/>
    </source>
</evidence>
<dbReference type="InterPro" id="IPR025736">
    <property type="entry name" value="PucR_C-HTH_dom"/>
</dbReference>
<dbReference type="Pfam" id="PF13185">
    <property type="entry name" value="GAF_2"/>
    <property type="match status" value="1"/>
</dbReference>
<sequence length="692" mass="79337">MEQKEVIMCKPDWTYTYHIWILDSTEDWVHICGEPLTNRDKIIFSHEDNWPNLTCIESNHYATCYNPDNGSQLFLFKTEVPESTSVRACICSGRTLSKLECDHFVLQVRYLLLQQTLKRHWQENDAWLEGLHSLTSILELDELLHNIMHNALIAIPAVDRGFLMLYDPEIQRLVPKASIGMGPSIYDFKTELGEGIGGEVYRDGVGHTYNMEQGFAAISNIKPDNMKNLMAAMENTEGNTVLFSMAVPVSMKKEKLGVMIVHQINKNRKLTNDDLRWLQGFADQAAIAITNARLFSNLRETNEYLVKRNHIHEVFTKLSLKDSDLIMVAKTVEQMINLPVSLFDMTKNEWYPHYTPLSRRLKDTDLIKGWENRVNTLTVTINETSVHLYPIVNDGVPIGYFVVELRRSLRPLDTVVLEQGSALVALKMVNTYSMTDMYYKQCYEFFNELLQYREPNLLASKSRDFGLSPDKPLFVTVIQLSGKAQVVKKRETHQRMLISTLHKELGSLEYLLFGFHDKVTIIMNATTESQQDSLIQKLNKAVKLWTNKDTPLLMGGIGRLYPGLEHVVRSSKEANKSLAYLLSRGTPGIISYESIGINRLFLNQQTEDIEQFIQEVFAPLQSPKAKASDLELTLRTYIAANRSISDTAERLHIHQNTLYHRIRKIEEALAVDLNDSNVWLKLLLACHLSETY</sequence>
<dbReference type="Pfam" id="PF13556">
    <property type="entry name" value="HTH_30"/>
    <property type="match status" value="1"/>
</dbReference>
<name>A0A0K9GNL1_9BACI</name>
<protein>
    <recommendedName>
        <fullName evidence="2">GAF domain-containing protein</fullName>
    </recommendedName>
</protein>
<dbReference type="InterPro" id="IPR029016">
    <property type="entry name" value="GAF-like_dom_sf"/>
</dbReference>
<dbReference type="STRING" id="1679170.AC625_00915"/>
<evidence type="ECO:0000256" key="1">
    <source>
        <dbReference type="ARBA" id="ARBA00006754"/>
    </source>
</evidence>
<dbReference type="InterPro" id="IPR003018">
    <property type="entry name" value="GAF"/>
</dbReference>
<dbReference type="EMBL" id="LFZW01000001">
    <property type="protein sequence ID" value="KMY48269.1"/>
    <property type="molecule type" value="Genomic_DNA"/>
</dbReference>
<dbReference type="AlphaFoldDB" id="A0A0K9GNL1"/>
<dbReference type="PANTHER" id="PTHR33744">
    <property type="entry name" value="CARBOHYDRATE DIACID REGULATOR"/>
    <property type="match status" value="1"/>
</dbReference>
<accession>A0A0K9GNL1</accession>
<evidence type="ECO:0000259" key="2">
    <source>
        <dbReference type="SMART" id="SM00065"/>
    </source>
</evidence>
<comment type="similarity">
    <text evidence="1">Belongs to the CdaR family.</text>
</comment>
<gene>
    <name evidence="3" type="ORF">AC625_00915</name>
</gene>
<dbReference type="InterPro" id="IPR051448">
    <property type="entry name" value="CdaR-like_regulators"/>
</dbReference>
<dbReference type="InterPro" id="IPR041522">
    <property type="entry name" value="CdaR_GGDEF"/>
</dbReference>
<evidence type="ECO:0000313" key="4">
    <source>
        <dbReference type="Proteomes" id="UP000037146"/>
    </source>
</evidence>
<dbReference type="SMART" id="SM00065">
    <property type="entry name" value="GAF"/>
    <property type="match status" value="1"/>
</dbReference>
<feature type="domain" description="GAF" evidence="2">
    <location>
        <begin position="139"/>
        <end position="299"/>
    </location>
</feature>
<dbReference type="SUPFAM" id="SSF55781">
    <property type="entry name" value="GAF domain-like"/>
    <property type="match status" value="1"/>
</dbReference>
<dbReference type="RefSeq" id="WP_049679589.1">
    <property type="nucleotide sequence ID" value="NZ_LFZW01000001.1"/>
</dbReference>
<dbReference type="PATRIC" id="fig|1679170.3.peg.166"/>
<dbReference type="PANTHER" id="PTHR33744:SF1">
    <property type="entry name" value="DNA-BINDING TRANSCRIPTIONAL ACTIVATOR ADER"/>
    <property type="match status" value="1"/>
</dbReference>
<keyword evidence="4" id="KW-1185">Reference proteome</keyword>
<dbReference type="Gene3D" id="1.10.10.2840">
    <property type="entry name" value="PucR C-terminal helix-turn-helix domain"/>
    <property type="match status" value="1"/>
</dbReference>
<organism evidence="3 4">
    <name type="scientific">Peribacillus loiseleuriae</name>
    <dbReference type="NCBI Taxonomy" id="1679170"/>
    <lineage>
        <taxon>Bacteria</taxon>
        <taxon>Bacillati</taxon>
        <taxon>Bacillota</taxon>
        <taxon>Bacilli</taxon>
        <taxon>Bacillales</taxon>
        <taxon>Bacillaceae</taxon>
        <taxon>Peribacillus</taxon>
    </lineage>
</organism>
<dbReference type="Pfam" id="PF17853">
    <property type="entry name" value="GGDEF_2"/>
    <property type="match status" value="1"/>
</dbReference>
<reference evidence="4" key="1">
    <citation type="submission" date="2015-07" db="EMBL/GenBank/DDBJ databases">
        <title>Genome sequencing project for genomic taxonomy and phylogenomics of Bacillus-like bacteria.</title>
        <authorList>
            <person name="Liu B."/>
            <person name="Wang J."/>
            <person name="Zhu Y."/>
            <person name="Liu G."/>
            <person name="Chen Q."/>
            <person name="Chen Z."/>
            <person name="Lan J."/>
            <person name="Che J."/>
            <person name="Ge C."/>
            <person name="Shi H."/>
            <person name="Pan Z."/>
            <person name="Liu X."/>
        </authorList>
    </citation>
    <scope>NUCLEOTIDE SEQUENCE [LARGE SCALE GENOMIC DNA]</scope>
    <source>
        <strain evidence="4">FJAT-27997</strain>
    </source>
</reference>
<dbReference type="OrthoDB" id="143422at2"/>
<dbReference type="Proteomes" id="UP000037146">
    <property type="component" value="Unassembled WGS sequence"/>
</dbReference>
<comment type="caution">
    <text evidence="3">The sequence shown here is derived from an EMBL/GenBank/DDBJ whole genome shotgun (WGS) entry which is preliminary data.</text>
</comment>